<dbReference type="PANTHER" id="PTHR47165:SF4">
    <property type="entry name" value="OS03G0429900 PROTEIN"/>
    <property type="match status" value="1"/>
</dbReference>
<dbReference type="InterPro" id="IPR012340">
    <property type="entry name" value="NA-bd_OB-fold"/>
</dbReference>
<gene>
    <name evidence="3" type="ORF">FCM35_KLT05617</name>
</gene>
<dbReference type="Pfam" id="PF08646">
    <property type="entry name" value="Rep_fac-A_C"/>
    <property type="match status" value="1"/>
</dbReference>
<keyword evidence="4" id="KW-1185">Reference proteome</keyword>
<dbReference type="Proteomes" id="UP000623129">
    <property type="component" value="Unassembled WGS sequence"/>
</dbReference>
<dbReference type="Gene3D" id="2.40.50.140">
    <property type="entry name" value="Nucleic acid-binding proteins"/>
    <property type="match status" value="3"/>
</dbReference>
<feature type="domain" description="Replication factor A C-terminal" evidence="2">
    <location>
        <begin position="320"/>
        <end position="452"/>
    </location>
</feature>
<proteinExistence type="predicted"/>
<dbReference type="AlphaFoldDB" id="A0A833QSM7"/>
<dbReference type="SUPFAM" id="SSF50249">
    <property type="entry name" value="Nucleic acid-binding proteins"/>
    <property type="match status" value="3"/>
</dbReference>
<reference evidence="3" key="1">
    <citation type="submission" date="2020-01" db="EMBL/GenBank/DDBJ databases">
        <title>Genome sequence of Kobresia littledalei, the first chromosome-level genome in the family Cyperaceae.</title>
        <authorList>
            <person name="Qu G."/>
        </authorList>
    </citation>
    <scope>NUCLEOTIDE SEQUENCE</scope>
    <source>
        <strain evidence="3">C.B.Clarke</strain>
        <tissue evidence="3">Leaf</tissue>
    </source>
</reference>
<dbReference type="GO" id="GO:0003677">
    <property type="term" value="F:DNA binding"/>
    <property type="evidence" value="ECO:0007669"/>
    <property type="project" value="UniProtKB-KW"/>
</dbReference>
<evidence type="ECO:0000313" key="4">
    <source>
        <dbReference type="Proteomes" id="UP000623129"/>
    </source>
</evidence>
<feature type="region of interest" description="Disordered" evidence="1">
    <location>
        <begin position="461"/>
        <end position="507"/>
    </location>
</feature>
<sequence length="507" mass="58449">MHHISCKLLQITWPLSSCKMAARSDITPIAILKPGMYRRRIKGRITKLWTAHSATDGKKFSHDFIFVDKENTAIEGFIRIPDEDNILQQVQEGLVYEFYKFIPTIKREVFRTVEHDARIQLTGATIITNVENDDAAFPLRYFDFKPLNTIGTTITGDKTVVDVIGQVVFIGPIKRVNKNSGQVSLRENSGQVSLREIEIEDKRDDKVLITIWEEHLPQIDFQRIEEESKTQEIILAFSSLRLLPFKEKWNLTTYSATRIYQDQFLPEITAFRRRIAKNNKQLTLHEATPLEEQPDEQLPPSVSIKELHDMCIPENQDKSFNVVAKISDTLEELGWYYEACPIHRTKVRQPSYFCYKCKANVRRPLPWLNFRLIVADETGDAQFSFIGKQAEYLIGSSAQDLLYCSNNQGKKKHLPPVFAQLSNKEHMFTVQWERNKFTDDTIYYHVTGIQNVPPTTTKQLSAAAATPYEKNSFESQPKPPTASETNKARRQLFKQEPSKKQRTSASN</sequence>
<protein>
    <submittedName>
        <fullName evidence="3">Replication protein A DNA-binding subunit D-like isoform X2</fullName>
    </submittedName>
</protein>
<evidence type="ECO:0000256" key="1">
    <source>
        <dbReference type="SAM" id="MobiDB-lite"/>
    </source>
</evidence>
<dbReference type="EMBL" id="SWLB01000015">
    <property type="protein sequence ID" value="KAF3328539.1"/>
    <property type="molecule type" value="Genomic_DNA"/>
</dbReference>
<name>A0A833QSM7_9POAL</name>
<evidence type="ECO:0000259" key="2">
    <source>
        <dbReference type="Pfam" id="PF08646"/>
    </source>
</evidence>
<comment type="caution">
    <text evidence="3">The sequence shown here is derived from an EMBL/GenBank/DDBJ whole genome shotgun (WGS) entry which is preliminary data.</text>
</comment>
<keyword evidence="3" id="KW-0238">DNA-binding</keyword>
<dbReference type="OrthoDB" id="1750540at2759"/>
<dbReference type="PANTHER" id="PTHR47165">
    <property type="entry name" value="OS03G0429900 PROTEIN"/>
    <property type="match status" value="1"/>
</dbReference>
<dbReference type="InterPro" id="IPR013955">
    <property type="entry name" value="Rep_factor-A_C"/>
</dbReference>
<accession>A0A833QSM7</accession>
<organism evidence="3 4">
    <name type="scientific">Carex littledalei</name>
    <dbReference type="NCBI Taxonomy" id="544730"/>
    <lineage>
        <taxon>Eukaryota</taxon>
        <taxon>Viridiplantae</taxon>
        <taxon>Streptophyta</taxon>
        <taxon>Embryophyta</taxon>
        <taxon>Tracheophyta</taxon>
        <taxon>Spermatophyta</taxon>
        <taxon>Magnoliopsida</taxon>
        <taxon>Liliopsida</taxon>
        <taxon>Poales</taxon>
        <taxon>Cyperaceae</taxon>
        <taxon>Cyperoideae</taxon>
        <taxon>Cariceae</taxon>
        <taxon>Carex</taxon>
        <taxon>Carex subgen. Euthyceras</taxon>
    </lineage>
</organism>
<evidence type="ECO:0000313" key="3">
    <source>
        <dbReference type="EMBL" id="KAF3328539.1"/>
    </source>
</evidence>